<organism evidence="1">
    <name type="scientific">viral metagenome</name>
    <dbReference type="NCBI Taxonomy" id="1070528"/>
    <lineage>
        <taxon>unclassified sequences</taxon>
        <taxon>metagenomes</taxon>
        <taxon>organismal metagenomes</taxon>
    </lineage>
</organism>
<dbReference type="InterPro" id="IPR029044">
    <property type="entry name" value="Nucleotide-diphossugar_trans"/>
</dbReference>
<dbReference type="AlphaFoldDB" id="A0A6M3IX92"/>
<evidence type="ECO:0000313" key="2">
    <source>
        <dbReference type="EMBL" id="QJA72057.1"/>
    </source>
</evidence>
<evidence type="ECO:0000313" key="1">
    <source>
        <dbReference type="EMBL" id="QJA61934.1"/>
    </source>
</evidence>
<accession>A0A6M3IX92</accession>
<dbReference type="EMBL" id="MT141921">
    <property type="protein sequence ID" value="QJA72057.1"/>
    <property type="molecule type" value="Genomic_DNA"/>
</dbReference>
<dbReference type="EMBL" id="MT141457">
    <property type="protein sequence ID" value="QJA61934.1"/>
    <property type="molecule type" value="Genomic_DNA"/>
</dbReference>
<name>A0A6M3IX92_9ZZZZ</name>
<reference evidence="1" key="1">
    <citation type="submission" date="2020-03" db="EMBL/GenBank/DDBJ databases">
        <title>The deep terrestrial virosphere.</title>
        <authorList>
            <person name="Holmfeldt K."/>
            <person name="Nilsson E."/>
            <person name="Simone D."/>
            <person name="Lopez-Fernandez M."/>
            <person name="Wu X."/>
            <person name="de Brujin I."/>
            <person name="Lundin D."/>
            <person name="Andersson A."/>
            <person name="Bertilsson S."/>
            <person name="Dopson M."/>
        </authorList>
    </citation>
    <scope>NUCLEOTIDE SEQUENCE</scope>
    <source>
        <strain evidence="2">MM415A02936</strain>
        <strain evidence="1">MM415B00852</strain>
    </source>
</reference>
<evidence type="ECO:0008006" key="3">
    <source>
        <dbReference type="Google" id="ProtNLM"/>
    </source>
</evidence>
<dbReference type="Gene3D" id="3.90.550.10">
    <property type="entry name" value="Spore Coat Polysaccharide Biosynthesis Protein SpsA, Chain A"/>
    <property type="match status" value="1"/>
</dbReference>
<protein>
    <recommendedName>
        <fullName evidence="3">Glycosyltransferase 2-like domain-containing protein</fullName>
    </recommendedName>
</protein>
<proteinExistence type="predicted"/>
<dbReference type="SUPFAM" id="SSF53448">
    <property type="entry name" value="Nucleotide-diphospho-sugar transferases"/>
    <property type="match status" value="1"/>
</dbReference>
<gene>
    <name evidence="2" type="ORF">MM415A02936_0004</name>
    <name evidence="1" type="ORF">MM415B00852_0027</name>
</gene>
<sequence>MLEILRQDKDSKVLVVTPLLPTHSISKITKKTIKRNDTPITWISFSSNSNIPTNTQNGMNEYGLKHKLPQFIFMLDNDIELGRHMIDRMVNKLEGTPDYIAYCYCSFEFKGFINRTFSAINFDGTKLLQHNYISSNSLIKLSHLNKIGGLVTDAIYTRLLDWCLFLTFLKEGFIGIPCPEAHFIAHSKEDTISAGGLDDYKLKHSRVVYDFVSPIIEKFSKKSSS</sequence>